<dbReference type="Gene3D" id="2.40.160.60">
    <property type="entry name" value="Outer membrane protein transport protein (OMPP1/FadL/TodX)"/>
    <property type="match status" value="1"/>
</dbReference>
<evidence type="ECO:0000313" key="2">
    <source>
        <dbReference type="Proteomes" id="UP000316360"/>
    </source>
</evidence>
<gene>
    <name evidence="1" type="ORF">E3J84_01080</name>
</gene>
<evidence type="ECO:0000313" key="1">
    <source>
        <dbReference type="EMBL" id="TET12747.1"/>
    </source>
</evidence>
<organism evidence="1 2">
    <name type="scientific">Aerophobetes bacterium</name>
    <dbReference type="NCBI Taxonomy" id="2030807"/>
    <lineage>
        <taxon>Bacteria</taxon>
        <taxon>Candidatus Aerophobota</taxon>
    </lineage>
</organism>
<reference evidence="1 2" key="1">
    <citation type="submission" date="2019-03" db="EMBL/GenBank/DDBJ databases">
        <title>Metabolic potential of uncultured bacteria and archaea associated with petroleum seepage in deep-sea sediments.</title>
        <authorList>
            <person name="Dong X."/>
            <person name="Hubert C."/>
        </authorList>
    </citation>
    <scope>NUCLEOTIDE SEQUENCE [LARGE SCALE GENOMIC DNA]</scope>
    <source>
        <strain evidence="1">E44_bin7</strain>
    </source>
</reference>
<name>A0A523S425_UNCAE</name>
<proteinExistence type="predicted"/>
<dbReference type="Proteomes" id="UP000316360">
    <property type="component" value="Unassembled WGS sequence"/>
</dbReference>
<dbReference type="AlphaFoldDB" id="A0A523S425"/>
<protein>
    <submittedName>
        <fullName evidence="1">Uncharacterized protein</fullName>
    </submittedName>
</protein>
<sequence>MRKIAWSTVIIGIFILTPNLIGYADSAGTTAASFLKIGVGTRAAAMGDAFTTLADDPTALYWKLANPLLWE</sequence>
<comment type="caution">
    <text evidence="1">The sequence shown here is derived from an EMBL/GenBank/DDBJ whole genome shotgun (WGS) entry which is preliminary data.</text>
</comment>
<accession>A0A523S425</accession>
<dbReference type="EMBL" id="SOKJ01000053">
    <property type="protein sequence ID" value="TET12747.1"/>
    <property type="molecule type" value="Genomic_DNA"/>
</dbReference>